<evidence type="ECO:0000259" key="8">
    <source>
        <dbReference type="PROSITE" id="PS50112"/>
    </source>
</evidence>
<dbReference type="InterPro" id="IPR003661">
    <property type="entry name" value="HisK_dim/P_dom"/>
</dbReference>
<evidence type="ECO:0000256" key="1">
    <source>
        <dbReference type="ARBA" id="ARBA00000085"/>
    </source>
</evidence>
<dbReference type="Pfam" id="PF13426">
    <property type="entry name" value="PAS_9"/>
    <property type="match status" value="1"/>
</dbReference>
<sequence>MKICEKELWKIIDQSPRGILIADKNLKIRYINEQYSKITGYEAEDIIDKDVSFLQYGQEYFYMWNNIYKKERDRIEIFHKKENGENIYSLCTISNVKDEMDNVLFYLEAQEDITSIKNIEIELKEKNDQLKKALEEAENMQFQMINQDKMASIGYLAAGVAHEINNPLGFISSNFESLTKYIKTLKEIMDKEHELQLLIMGNQCEKAMEKAKNIEEIKKDKNLDFIYEDLNILMEESNEGVERIREIVKSLRVFSHEAADNKFENYDLNDGIKETLVIAKNEIKYYAKVNLNLQDIPLIEAVSGHINQVILNIIVNAVYAIKEKEMKSIGNIDISTYSDGNFVCCEIKDDGIGMKEETLSKIFEAFFTTKPAGKGTGLGLSISYDIIKNKHKGDIEVESVYGEGTKFIIKLPITQ</sequence>
<dbReference type="SUPFAM" id="SSF55874">
    <property type="entry name" value="ATPase domain of HSP90 chaperone/DNA topoisomerase II/histidine kinase"/>
    <property type="match status" value="1"/>
</dbReference>
<evidence type="ECO:0000256" key="4">
    <source>
        <dbReference type="ARBA" id="ARBA00022777"/>
    </source>
</evidence>
<comment type="catalytic activity">
    <reaction evidence="1">
        <text>ATP + protein L-histidine = ADP + protein N-phospho-L-histidine.</text>
        <dbReference type="EC" id="2.7.13.3"/>
    </reaction>
</comment>
<proteinExistence type="predicted"/>
<keyword evidence="11" id="KW-1185">Reference proteome</keyword>
<protein>
    <recommendedName>
        <fullName evidence="2">histidine kinase</fullName>
        <ecNumber evidence="2">2.7.13.3</ecNumber>
    </recommendedName>
</protein>
<dbReference type="PANTHER" id="PTHR43065:SF50">
    <property type="entry name" value="HISTIDINE KINASE"/>
    <property type="match status" value="1"/>
</dbReference>
<dbReference type="PROSITE" id="PS50113">
    <property type="entry name" value="PAC"/>
    <property type="match status" value="1"/>
</dbReference>
<dbReference type="InterPro" id="IPR000700">
    <property type="entry name" value="PAS-assoc_C"/>
</dbReference>
<dbReference type="SUPFAM" id="SSF55785">
    <property type="entry name" value="PYP-like sensor domain (PAS domain)"/>
    <property type="match status" value="1"/>
</dbReference>
<dbReference type="Pfam" id="PF02518">
    <property type="entry name" value="HATPase_c"/>
    <property type="match status" value="1"/>
</dbReference>
<dbReference type="SUPFAM" id="SSF47384">
    <property type="entry name" value="Homodimeric domain of signal transducing histidine kinase"/>
    <property type="match status" value="1"/>
</dbReference>
<feature type="domain" description="PAC" evidence="9">
    <location>
        <begin position="73"/>
        <end position="125"/>
    </location>
</feature>
<dbReference type="GO" id="GO:0000155">
    <property type="term" value="F:phosphorelay sensor kinase activity"/>
    <property type="evidence" value="ECO:0007669"/>
    <property type="project" value="InterPro"/>
</dbReference>
<evidence type="ECO:0000259" key="7">
    <source>
        <dbReference type="PROSITE" id="PS50109"/>
    </source>
</evidence>
<comment type="caution">
    <text evidence="10">The sequence shown here is derived from an EMBL/GenBank/DDBJ whole genome shotgun (WGS) entry which is preliminary data.</text>
</comment>
<dbReference type="CDD" id="cd00130">
    <property type="entry name" value="PAS"/>
    <property type="match status" value="1"/>
</dbReference>
<evidence type="ECO:0000259" key="9">
    <source>
        <dbReference type="PROSITE" id="PS50113"/>
    </source>
</evidence>
<evidence type="ECO:0000256" key="6">
    <source>
        <dbReference type="SAM" id="Coils"/>
    </source>
</evidence>
<evidence type="ECO:0000313" key="11">
    <source>
        <dbReference type="Proteomes" id="UP000563151"/>
    </source>
</evidence>
<organism evidence="10 11">
    <name type="scientific">Clostridium tetanomorphum</name>
    <dbReference type="NCBI Taxonomy" id="1553"/>
    <lineage>
        <taxon>Bacteria</taxon>
        <taxon>Bacillati</taxon>
        <taxon>Bacillota</taxon>
        <taxon>Clostridia</taxon>
        <taxon>Eubacteriales</taxon>
        <taxon>Clostridiaceae</taxon>
        <taxon>Clostridium</taxon>
    </lineage>
</organism>
<dbReference type="CDD" id="cd00082">
    <property type="entry name" value="HisKA"/>
    <property type="match status" value="1"/>
</dbReference>
<gene>
    <name evidence="10" type="ORF">HGG79_05080</name>
</gene>
<keyword evidence="3" id="KW-0597">Phosphoprotein</keyword>
<dbReference type="InterPro" id="IPR005467">
    <property type="entry name" value="His_kinase_dom"/>
</dbReference>
<dbReference type="Gene3D" id="3.30.450.20">
    <property type="entry name" value="PAS domain"/>
    <property type="match status" value="1"/>
</dbReference>
<dbReference type="InterPro" id="IPR036890">
    <property type="entry name" value="HATPase_C_sf"/>
</dbReference>
<evidence type="ECO:0000313" key="10">
    <source>
        <dbReference type="EMBL" id="MBC2397155.1"/>
    </source>
</evidence>
<keyword evidence="6" id="KW-0175">Coiled coil</keyword>
<dbReference type="Proteomes" id="UP000563151">
    <property type="component" value="Unassembled WGS sequence"/>
</dbReference>
<keyword evidence="4" id="KW-0808">Transferase</keyword>
<feature type="domain" description="Histidine kinase" evidence="7">
    <location>
        <begin position="159"/>
        <end position="415"/>
    </location>
</feature>
<dbReference type="Gene3D" id="3.30.565.10">
    <property type="entry name" value="Histidine kinase-like ATPase, C-terminal domain"/>
    <property type="match status" value="1"/>
</dbReference>
<evidence type="ECO:0000256" key="3">
    <source>
        <dbReference type="ARBA" id="ARBA00022553"/>
    </source>
</evidence>
<dbReference type="RefSeq" id="WP_035149771.1">
    <property type="nucleotide sequence ID" value="NZ_JAAZWO010000004.1"/>
</dbReference>
<dbReference type="NCBIfam" id="TIGR00229">
    <property type="entry name" value="sensory_box"/>
    <property type="match status" value="1"/>
</dbReference>
<dbReference type="SMART" id="SM00387">
    <property type="entry name" value="HATPase_c"/>
    <property type="match status" value="1"/>
</dbReference>
<evidence type="ECO:0000256" key="5">
    <source>
        <dbReference type="ARBA" id="ARBA00023012"/>
    </source>
</evidence>
<dbReference type="PROSITE" id="PS50112">
    <property type="entry name" value="PAS"/>
    <property type="match status" value="1"/>
</dbReference>
<feature type="domain" description="PAS" evidence="8">
    <location>
        <begin position="4"/>
        <end position="56"/>
    </location>
</feature>
<reference evidence="10 11" key="1">
    <citation type="submission" date="2020-04" db="EMBL/GenBank/DDBJ databases">
        <title>Genomic insights into acetone-butanol-ethanol (ABE) fermentation by sequencing solventogenic clostridia strains.</title>
        <authorList>
            <person name="Brown S."/>
        </authorList>
    </citation>
    <scope>NUCLEOTIDE SEQUENCE [LARGE SCALE GENOMIC DNA]</scope>
    <source>
        <strain evidence="10 11">DJ011</strain>
    </source>
</reference>
<dbReference type="AlphaFoldDB" id="A0A923E647"/>
<name>A0A923E647_CLOTT</name>
<evidence type="ECO:0000256" key="2">
    <source>
        <dbReference type="ARBA" id="ARBA00012438"/>
    </source>
</evidence>
<dbReference type="InterPro" id="IPR004358">
    <property type="entry name" value="Sig_transdc_His_kin-like_C"/>
</dbReference>
<dbReference type="Gene3D" id="1.10.287.130">
    <property type="match status" value="1"/>
</dbReference>
<accession>A0A923E647</accession>
<keyword evidence="4" id="KW-0418">Kinase</keyword>
<dbReference type="EMBL" id="JAAZWO010000004">
    <property type="protein sequence ID" value="MBC2397155.1"/>
    <property type="molecule type" value="Genomic_DNA"/>
</dbReference>
<dbReference type="PRINTS" id="PR00344">
    <property type="entry name" value="BCTRLSENSOR"/>
</dbReference>
<dbReference type="InterPro" id="IPR003594">
    <property type="entry name" value="HATPase_dom"/>
</dbReference>
<feature type="coiled-coil region" evidence="6">
    <location>
        <begin position="116"/>
        <end position="147"/>
    </location>
</feature>
<dbReference type="EC" id="2.7.13.3" evidence="2"/>
<dbReference type="InterPro" id="IPR036097">
    <property type="entry name" value="HisK_dim/P_sf"/>
</dbReference>
<dbReference type="SMART" id="SM00091">
    <property type="entry name" value="PAS"/>
    <property type="match status" value="1"/>
</dbReference>
<dbReference type="PANTHER" id="PTHR43065">
    <property type="entry name" value="SENSOR HISTIDINE KINASE"/>
    <property type="match status" value="1"/>
</dbReference>
<keyword evidence="5" id="KW-0902">Two-component regulatory system</keyword>
<dbReference type="InterPro" id="IPR035965">
    <property type="entry name" value="PAS-like_dom_sf"/>
</dbReference>
<dbReference type="PROSITE" id="PS50109">
    <property type="entry name" value="HIS_KIN"/>
    <property type="match status" value="1"/>
</dbReference>
<dbReference type="InterPro" id="IPR000014">
    <property type="entry name" value="PAS"/>
</dbReference>